<keyword evidence="3" id="KW-1185">Reference proteome</keyword>
<dbReference type="PANTHER" id="PTHR38849">
    <property type="entry name" value="SMALL SECRETED PROTEIN"/>
    <property type="match status" value="1"/>
</dbReference>
<keyword evidence="1" id="KW-0732">Signal</keyword>
<organism evidence="2 3">
    <name type="scientific">Cronartium quercuum f. sp. fusiforme G11</name>
    <dbReference type="NCBI Taxonomy" id="708437"/>
    <lineage>
        <taxon>Eukaryota</taxon>
        <taxon>Fungi</taxon>
        <taxon>Dikarya</taxon>
        <taxon>Basidiomycota</taxon>
        <taxon>Pucciniomycotina</taxon>
        <taxon>Pucciniomycetes</taxon>
        <taxon>Pucciniales</taxon>
        <taxon>Coleosporiaceae</taxon>
        <taxon>Cronartium</taxon>
    </lineage>
</organism>
<evidence type="ECO:0000313" key="2">
    <source>
        <dbReference type="EMBL" id="KAG0144085.1"/>
    </source>
</evidence>
<feature type="signal peptide" evidence="1">
    <location>
        <begin position="1"/>
        <end position="23"/>
    </location>
</feature>
<dbReference type="AlphaFoldDB" id="A0A9P6T9Z4"/>
<dbReference type="PANTHER" id="PTHR38849:SF1">
    <property type="entry name" value="SMALL SECRETED PROTEIN"/>
    <property type="match status" value="1"/>
</dbReference>
<proteinExistence type="predicted"/>
<feature type="chain" id="PRO_5040374995" evidence="1">
    <location>
        <begin position="24"/>
        <end position="176"/>
    </location>
</feature>
<dbReference type="Proteomes" id="UP000886653">
    <property type="component" value="Unassembled WGS sequence"/>
</dbReference>
<dbReference type="OrthoDB" id="2151417at2759"/>
<dbReference type="EMBL" id="MU167303">
    <property type="protein sequence ID" value="KAG0144085.1"/>
    <property type="molecule type" value="Genomic_DNA"/>
</dbReference>
<accession>A0A9P6T9Z4</accession>
<name>A0A9P6T9Z4_9BASI</name>
<comment type="caution">
    <text evidence="2">The sequence shown here is derived from an EMBL/GenBank/DDBJ whole genome shotgun (WGS) entry which is preliminary data.</text>
</comment>
<evidence type="ECO:0000313" key="3">
    <source>
        <dbReference type="Proteomes" id="UP000886653"/>
    </source>
</evidence>
<evidence type="ECO:0000256" key="1">
    <source>
        <dbReference type="SAM" id="SignalP"/>
    </source>
</evidence>
<protein>
    <submittedName>
        <fullName evidence="2">Uncharacterized protein</fullName>
    </submittedName>
</protein>
<sequence length="176" mass="19319">MQRYLAAWSAVLCLVALFHSVVGAPTHEKGNSTTPSYKEFQVIISDKEAGNALKRAIDAYKTFAGGRIFEHLVEVTTDKRETIAHMRKAAQNSEAKFVEKLATLKKESSEFAEFKRGMISNKVLKLTGMVLLIESDIAKTGKSDASADSLEKVQQLLQNNIKLDHDAAGLPQRGVA</sequence>
<reference evidence="2" key="1">
    <citation type="submission" date="2013-11" db="EMBL/GenBank/DDBJ databases">
        <title>Genome sequence of the fusiform rust pathogen reveals effectors for host alternation and coevolution with pine.</title>
        <authorList>
            <consortium name="DOE Joint Genome Institute"/>
            <person name="Smith K."/>
            <person name="Pendleton A."/>
            <person name="Kubisiak T."/>
            <person name="Anderson C."/>
            <person name="Salamov A."/>
            <person name="Aerts A."/>
            <person name="Riley R."/>
            <person name="Clum A."/>
            <person name="Lindquist E."/>
            <person name="Ence D."/>
            <person name="Campbell M."/>
            <person name="Kronenberg Z."/>
            <person name="Feau N."/>
            <person name="Dhillon B."/>
            <person name="Hamelin R."/>
            <person name="Burleigh J."/>
            <person name="Smith J."/>
            <person name="Yandell M."/>
            <person name="Nelson C."/>
            <person name="Grigoriev I."/>
            <person name="Davis J."/>
        </authorList>
    </citation>
    <scope>NUCLEOTIDE SEQUENCE</scope>
    <source>
        <strain evidence="2">G11</strain>
    </source>
</reference>
<gene>
    <name evidence="2" type="ORF">CROQUDRAFT_716845</name>
</gene>